<feature type="repeat" description="TPR" evidence="1">
    <location>
        <begin position="113"/>
        <end position="146"/>
    </location>
</feature>
<protein>
    <submittedName>
        <fullName evidence="2">Tetratricopeptide repeat protein</fullName>
    </submittedName>
</protein>
<proteinExistence type="predicted"/>
<accession>A0A3E4N6B2</accession>
<organism evidence="2 3">
    <name type="scientific">Phocaeicola plebeius</name>
    <dbReference type="NCBI Taxonomy" id="310297"/>
    <lineage>
        <taxon>Bacteria</taxon>
        <taxon>Pseudomonadati</taxon>
        <taxon>Bacteroidota</taxon>
        <taxon>Bacteroidia</taxon>
        <taxon>Bacteroidales</taxon>
        <taxon>Bacteroidaceae</taxon>
        <taxon>Phocaeicola</taxon>
    </lineage>
</organism>
<dbReference type="SUPFAM" id="SSF48452">
    <property type="entry name" value="TPR-like"/>
    <property type="match status" value="1"/>
</dbReference>
<dbReference type="Pfam" id="PF13432">
    <property type="entry name" value="TPR_16"/>
    <property type="match status" value="1"/>
</dbReference>
<evidence type="ECO:0000313" key="3">
    <source>
        <dbReference type="Proteomes" id="UP000260862"/>
    </source>
</evidence>
<dbReference type="PANTHER" id="PTHR44523">
    <property type="entry name" value="TETRATRICOPEPTIDE REPEAT PROTEIN 13"/>
    <property type="match status" value="1"/>
</dbReference>
<dbReference type="PROSITE" id="PS50005">
    <property type="entry name" value="TPR"/>
    <property type="match status" value="1"/>
</dbReference>
<comment type="caution">
    <text evidence="2">The sequence shown here is derived from an EMBL/GenBank/DDBJ whole genome shotgun (WGS) entry which is preliminary data.</text>
</comment>
<sequence length="327" mass="37821">MLYPPEASAGKNGFFYFHDNCLFNDCSNLQKNIVIPPELEEEILPSLQIQTKEEMKYIVWILCVWVLSLPLQAQSYNDVVEQAMDCVKKDSLVQAERLFRQALKMEPDNARNALLFSNLGTVQKRMGKTDEAIESYTLALNIIPYSTTMLLNRAALYLEKDLMQKAYLDYCNVIDLLPKNLEARLFRAYIYMQRREYKEARVDYNVVLEQDVKNKTARIGIIMLDEKEGRHQSAMDAMNLLVSDYPRDVSILRMRANMEWEHGQAEAALFDLDEVLKLDPRDASCYVMKGDICLQQKKKAEAREAYEKALELGVSRAELAEKLKQCK</sequence>
<dbReference type="Pfam" id="PF13181">
    <property type="entry name" value="TPR_8"/>
    <property type="match status" value="1"/>
</dbReference>
<dbReference type="PANTHER" id="PTHR44523:SF1">
    <property type="entry name" value="TETRATRICOPEPTIDE REPEAT PROTEIN 13"/>
    <property type="match status" value="1"/>
</dbReference>
<gene>
    <name evidence="2" type="ORF">DXD04_02325</name>
</gene>
<evidence type="ECO:0000256" key="1">
    <source>
        <dbReference type="PROSITE-ProRule" id="PRU00339"/>
    </source>
</evidence>
<evidence type="ECO:0000313" key="2">
    <source>
        <dbReference type="EMBL" id="RGK57694.1"/>
    </source>
</evidence>
<reference evidence="2 3" key="1">
    <citation type="submission" date="2018-08" db="EMBL/GenBank/DDBJ databases">
        <title>A genome reference for cultivated species of the human gut microbiota.</title>
        <authorList>
            <person name="Zou Y."/>
            <person name="Xue W."/>
            <person name="Luo G."/>
        </authorList>
    </citation>
    <scope>NUCLEOTIDE SEQUENCE [LARGE SCALE GENOMIC DNA]</scope>
    <source>
        <strain evidence="2 3">TF10-3AC</strain>
    </source>
</reference>
<dbReference type="SMART" id="SM00028">
    <property type="entry name" value="TPR"/>
    <property type="match status" value="6"/>
</dbReference>
<keyword evidence="3" id="KW-1185">Reference proteome</keyword>
<dbReference type="InterPro" id="IPR019734">
    <property type="entry name" value="TPR_rpt"/>
</dbReference>
<dbReference type="InterPro" id="IPR011990">
    <property type="entry name" value="TPR-like_helical_dom_sf"/>
</dbReference>
<keyword evidence="1" id="KW-0802">TPR repeat</keyword>
<name>A0A3E4N6B2_9BACT</name>
<dbReference type="Gene3D" id="1.25.40.10">
    <property type="entry name" value="Tetratricopeptide repeat domain"/>
    <property type="match status" value="3"/>
</dbReference>
<dbReference type="Proteomes" id="UP000260862">
    <property type="component" value="Unassembled WGS sequence"/>
</dbReference>
<dbReference type="AlphaFoldDB" id="A0A3E4N6B2"/>
<dbReference type="EMBL" id="QSQT01000003">
    <property type="protein sequence ID" value="RGK57694.1"/>
    <property type="molecule type" value="Genomic_DNA"/>
</dbReference>